<dbReference type="InterPro" id="IPR027304">
    <property type="entry name" value="Trigger_fact/SurA_dom_sf"/>
</dbReference>
<keyword evidence="2" id="KW-1003">Cell membrane</keyword>
<dbReference type="InterPro" id="IPR000297">
    <property type="entry name" value="PPIase_PpiC"/>
</dbReference>
<organism evidence="14 15">
    <name type="scientific">Haemophilus parahaemolyticus</name>
    <dbReference type="NCBI Taxonomy" id="735"/>
    <lineage>
        <taxon>Bacteria</taxon>
        <taxon>Pseudomonadati</taxon>
        <taxon>Pseudomonadota</taxon>
        <taxon>Gammaproteobacteria</taxon>
        <taxon>Pasteurellales</taxon>
        <taxon>Pasteurellaceae</taxon>
        <taxon>Haemophilus</taxon>
    </lineage>
</organism>
<comment type="similarity">
    <text evidence="8">Belongs to the PpiD chaperone family.</text>
</comment>
<evidence type="ECO:0000256" key="6">
    <source>
        <dbReference type="ARBA" id="ARBA00023136"/>
    </source>
</evidence>
<accession>A0A369ZIC1</accession>
<evidence type="ECO:0000259" key="13">
    <source>
        <dbReference type="PROSITE" id="PS50198"/>
    </source>
</evidence>
<keyword evidence="4 12" id="KW-0812">Transmembrane</keyword>
<dbReference type="STRING" id="735.B0185_06385"/>
<dbReference type="SUPFAM" id="SSF54534">
    <property type="entry name" value="FKBP-like"/>
    <property type="match status" value="1"/>
</dbReference>
<evidence type="ECO:0000256" key="11">
    <source>
        <dbReference type="PROSITE-ProRule" id="PRU00278"/>
    </source>
</evidence>
<keyword evidence="5 12" id="KW-1133">Transmembrane helix</keyword>
<protein>
    <recommendedName>
        <fullName evidence="9">Periplasmic chaperone PpiD</fullName>
    </recommendedName>
    <alternativeName>
        <fullName evidence="10">Periplasmic folding chaperone</fullName>
    </alternativeName>
</protein>
<dbReference type="PROSITE" id="PS50198">
    <property type="entry name" value="PPIC_PPIASE_2"/>
    <property type="match status" value="1"/>
</dbReference>
<name>A0A369ZIC1_HAEPH</name>
<comment type="subcellular location">
    <subcellularLocation>
        <location evidence="1">Cell inner membrane</location>
        <topology evidence="1">Single-pass type II membrane protein</topology>
        <orientation evidence="1">Periplasmic side</orientation>
    </subcellularLocation>
</comment>
<proteinExistence type="inferred from homology"/>
<evidence type="ECO:0000256" key="4">
    <source>
        <dbReference type="ARBA" id="ARBA00022692"/>
    </source>
</evidence>
<feature type="domain" description="PpiC" evidence="13">
    <location>
        <begin position="267"/>
        <end position="357"/>
    </location>
</feature>
<keyword evidence="7" id="KW-0143">Chaperone</keyword>
<evidence type="ECO:0000256" key="7">
    <source>
        <dbReference type="ARBA" id="ARBA00023186"/>
    </source>
</evidence>
<evidence type="ECO:0000313" key="15">
    <source>
        <dbReference type="Proteomes" id="UP000253999"/>
    </source>
</evidence>
<keyword evidence="3" id="KW-0997">Cell inner membrane</keyword>
<evidence type="ECO:0000313" key="14">
    <source>
        <dbReference type="EMBL" id="RDF05231.1"/>
    </source>
</evidence>
<feature type="transmembrane region" description="Helical" evidence="12">
    <location>
        <begin position="12"/>
        <end position="35"/>
    </location>
</feature>
<dbReference type="GO" id="GO:0003755">
    <property type="term" value="F:peptidyl-prolyl cis-trans isomerase activity"/>
    <property type="evidence" value="ECO:0007669"/>
    <property type="project" value="UniProtKB-KW"/>
</dbReference>
<dbReference type="InterPro" id="IPR052029">
    <property type="entry name" value="PpiD_chaperone"/>
</dbReference>
<comment type="caution">
    <text evidence="14">The sequence shown here is derived from an EMBL/GenBank/DDBJ whole genome shotgun (WGS) entry which is preliminary data.</text>
</comment>
<dbReference type="Proteomes" id="UP000253999">
    <property type="component" value="Unassembled WGS sequence"/>
</dbReference>
<dbReference type="Gene3D" id="3.10.50.40">
    <property type="match status" value="1"/>
</dbReference>
<evidence type="ECO:0000256" key="8">
    <source>
        <dbReference type="ARBA" id="ARBA00038408"/>
    </source>
</evidence>
<dbReference type="GO" id="GO:0005886">
    <property type="term" value="C:plasma membrane"/>
    <property type="evidence" value="ECO:0007669"/>
    <property type="project" value="UniProtKB-SubCell"/>
</dbReference>
<evidence type="ECO:0000256" key="3">
    <source>
        <dbReference type="ARBA" id="ARBA00022519"/>
    </source>
</evidence>
<dbReference type="SUPFAM" id="SSF109998">
    <property type="entry name" value="Triger factor/SurA peptide-binding domain-like"/>
    <property type="match status" value="1"/>
</dbReference>
<evidence type="ECO:0000256" key="10">
    <source>
        <dbReference type="ARBA" id="ARBA00042775"/>
    </source>
</evidence>
<dbReference type="EMBL" id="QEQD01000002">
    <property type="protein sequence ID" value="RDF05231.1"/>
    <property type="molecule type" value="Genomic_DNA"/>
</dbReference>
<keyword evidence="11" id="KW-0697">Rotamase</keyword>
<gene>
    <name evidence="14" type="ORF">DPV98_02105</name>
</gene>
<keyword evidence="6 12" id="KW-0472">Membrane</keyword>
<dbReference type="RefSeq" id="WP_111312455.1">
    <property type="nucleotide sequence ID" value="NZ_JAUPSI010000094.1"/>
</dbReference>
<dbReference type="AlphaFoldDB" id="A0A369ZIC1"/>
<dbReference type="PANTHER" id="PTHR47529">
    <property type="entry name" value="PEPTIDYL-PROLYL CIS-TRANS ISOMERASE D"/>
    <property type="match status" value="1"/>
</dbReference>
<dbReference type="Pfam" id="PF13145">
    <property type="entry name" value="Rotamase_2"/>
    <property type="match status" value="1"/>
</dbReference>
<dbReference type="PANTHER" id="PTHR47529:SF1">
    <property type="entry name" value="PERIPLASMIC CHAPERONE PPID"/>
    <property type="match status" value="1"/>
</dbReference>
<evidence type="ECO:0000256" key="5">
    <source>
        <dbReference type="ARBA" id="ARBA00022989"/>
    </source>
</evidence>
<dbReference type="Gene3D" id="1.10.4030.10">
    <property type="entry name" value="Porin chaperone SurA, peptide-binding domain"/>
    <property type="match status" value="1"/>
</dbReference>
<evidence type="ECO:0000256" key="1">
    <source>
        <dbReference type="ARBA" id="ARBA00004382"/>
    </source>
</evidence>
<dbReference type="InterPro" id="IPR046357">
    <property type="entry name" value="PPIase_dom_sf"/>
</dbReference>
<evidence type="ECO:0000256" key="9">
    <source>
        <dbReference type="ARBA" id="ARBA00040743"/>
    </source>
</evidence>
<evidence type="ECO:0000256" key="2">
    <source>
        <dbReference type="ARBA" id="ARBA00022475"/>
    </source>
</evidence>
<sequence>MIEKWHERTNSVGFKIIFSLVSLSFVLAGIGGGIVGANTSAVKVNGQEISQRDFSDAKNRQQTIMSNQMGAQFWDLLDKPEFANEFNQSVLNNLINDELLRQYIQELNLGVSVDQIKSEIVHSPNFQQNGKFDNNLYQQTLRNAGLTPDGYAQIVGQGILFSQMEKGILGTSFNVPIQEENLAKLLFQKRQVRLASYSLANEVQKQTASQEELQAFYDKHKTQLVMPEQFVVEYVTLSPKQVENKVQVTDEQIATYYEANKAQYVTKGESQFAHIQVANEAEAQAIEQQLKSGADFVTLAKEKSLDKLSATKGGDLGWAKAGTFPAEFEKAANALQVGQVSQPVKMGNEYHIIKVLDRKPETALPLEKVKENIVNTLRHELVGAEYSTLTRNMATSAYENAGSLEEVAKVAGVEVQTTPMFTRETLPEALKSDAVTKVLFEGDLAQSGQNSEALEVGNENASRTMFLRVKQYHPQREKTFDEAKSEVEVMVKREKAETALLAQAEAQAKALSEGKNEVTFGGAQTLVYAQAQAEQPAFAKSVFAMPKPAGKSTFSVARNTQGDVLLVALDKVEDGSLNEFKPLQAQFNDTNRTTLRADLINNLRERASIDVNEEFMQQLNSTAQ</sequence>
<dbReference type="Pfam" id="PF13624">
    <property type="entry name" value="SurA_N_3"/>
    <property type="match status" value="1"/>
</dbReference>
<evidence type="ECO:0000256" key="12">
    <source>
        <dbReference type="SAM" id="Phobius"/>
    </source>
</evidence>
<keyword evidence="11 14" id="KW-0413">Isomerase</keyword>
<reference evidence="14 15" key="1">
    <citation type="submission" date="2018-05" db="EMBL/GenBank/DDBJ databases">
        <title>Draft Genome Sequences for a Diverse set of 7 Haemophilus Species.</title>
        <authorList>
            <person name="Nichols M."/>
            <person name="Topaz N."/>
            <person name="Wang X."/>
            <person name="Wang X."/>
            <person name="Boxrud D."/>
        </authorList>
    </citation>
    <scope>NUCLEOTIDE SEQUENCE [LARGE SCALE GENOMIC DNA]</scope>
    <source>
        <strain evidence="14 15">C2010039593</strain>
    </source>
</reference>